<dbReference type="AlphaFoldDB" id="A0A2G5BB05"/>
<name>A0A2G5BB05_COERN</name>
<evidence type="ECO:0000313" key="2">
    <source>
        <dbReference type="EMBL" id="PIA16198.1"/>
    </source>
</evidence>
<evidence type="ECO:0000313" key="3">
    <source>
        <dbReference type="Proteomes" id="UP000242474"/>
    </source>
</evidence>
<dbReference type="OrthoDB" id="8922241at2759"/>
<dbReference type="Proteomes" id="UP000242474">
    <property type="component" value="Unassembled WGS sequence"/>
</dbReference>
<keyword evidence="3" id="KW-1185">Reference proteome</keyword>
<reference evidence="2 3" key="1">
    <citation type="journal article" date="2015" name="Genome Biol. Evol.">
        <title>Phylogenomic analyses indicate that early fungi evolved digesting cell walls of algal ancestors of land plants.</title>
        <authorList>
            <person name="Chang Y."/>
            <person name="Wang S."/>
            <person name="Sekimoto S."/>
            <person name="Aerts A.L."/>
            <person name="Choi C."/>
            <person name="Clum A."/>
            <person name="LaButti K.M."/>
            <person name="Lindquist E.A."/>
            <person name="Yee Ngan C."/>
            <person name="Ohm R.A."/>
            <person name="Salamov A.A."/>
            <person name="Grigoriev I.V."/>
            <person name="Spatafora J.W."/>
            <person name="Berbee M.L."/>
        </authorList>
    </citation>
    <scope>NUCLEOTIDE SEQUENCE [LARGE SCALE GENOMIC DNA]</scope>
    <source>
        <strain evidence="2 3">NRRL 1564</strain>
    </source>
</reference>
<sequence length="154" mass="15185">MDTTARIYQHQHSQPTETAADSAAVVVAGGLYPMGTQSTGSDGGMSGSSPAGRNMDPSFGGPVGLAGTVPSQQVSGMAFESASMDPSGCGAYTATSECLVSCGPHALASMSAISPSYSPFSPSSSVTASVPAPAYSPGGVASFGKLLSTNPPMR</sequence>
<evidence type="ECO:0000256" key="1">
    <source>
        <dbReference type="SAM" id="MobiDB-lite"/>
    </source>
</evidence>
<feature type="region of interest" description="Disordered" evidence="1">
    <location>
        <begin position="1"/>
        <end position="21"/>
    </location>
</feature>
<dbReference type="EMBL" id="KZ303501">
    <property type="protein sequence ID" value="PIA16198.1"/>
    <property type="molecule type" value="Genomic_DNA"/>
</dbReference>
<feature type="region of interest" description="Disordered" evidence="1">
    <location>
        <begin position="35"/>
        <end position="67"/>
    </location>
</feature>
<protein>
    <submittedName>
        <fullName evidence="2">Uncharacterized protein</fullName>
    </submittedName>
</protein>
<gene>
    <name evidence="2" type="ORF">COEREDRAFT_87167</name>
</gene>
<accession>A0A2G5BB05</accession>
<organism evidence="2 3">
    <name type="scientific">Coemansia reversa (strain ATCC 12441 / NRRL 1564)</name>
    <dbReference type="NCBI Taxonomy" id="763665"/>
    <lineage>
        <taxon>Eukaryota</taxon>
        <taxon>Fungi</taxon>
        <taxon>Fungi incertae sedis</taxon>
        <taxon>Zoopagomycota</taxon>
        <taxon>Kickxellomycotina</taxon>
        <taxon>Kickxellomycetes</taxon>
        <taxon>Kickxellales</taxon>
        <taxon>Kickxellaceae</taxon>
        <taxon>Coemansia</taxon>
    </lineage>
</organism>
<proteinExistence type="predicted"/>